<name>R0FJA6_9BRAS</name>
<dbReference type="GO" id="GO:0005737">
    <property type="term" value="C:cytoplasm"/>
    <property type="evidence" value="ECO:0007669"/>
    <property type="project" value="TreeGrafter"/>
</dbReference>
<dbReference type="KEGG" id="crb:17884323"/>
<protein>
    <recommendedName>
        <fullName evidence="1">25S rRNA (uridine-N(3))-methyltransferase BMT5-like domain-containing protein</fullName>
    </recommendedName>
</protein>
<dbReference type="OrthoDB" id="273345at2759"/>
<dbReference type="Proteomes" id="UP000029121">
    <property type="component" value="Unassembled WGS sequence"/>
</dbReference>
<dbReference type="InterPro" id="IPR019446">
    <property type="entry name" value="BMT5-like"/>
</dbReference>
<reference evidence="3" key="1">
    <citation type="journal article" date="2013" name="Nat. Genet.">
        <title>The Capsella rubella genome and the genomic consequences of rapid mating system evolution.</title>
        <authorList>
            <person name="Slotte T."/>
            <person name="Hazzouri K.M."/>
            <person name="Agren J.A."/>
            <person name="Koenig D."/>
            <person name="Maumus F."/>
            <person name="Guo Y.L."/>
            <person name="Steige K."/>
            <person name="Platts A.E."/>
            <person name="Escobar J.S."/>
            <person name="Newman L.K."/>
            <person name="Wang W."/>
            <person name="Mandakova T."/>
            <person name="Vello E."/>
            <person name="Smith L.M."/>
            <person name="Henz S.R."/>
            <person name="Steffen J."/>
            <person name="Takuno S."/>
            <person name="Brandvain Y."/>
            <person name="Coop G."/>
            <person name="Andolfatto P."/>
            <person name="Hu T.T."/>
            <person name="Blanchette M."/>
            <person name="Clark R.M."/>
            <person name="Quesneville H."/>
            <person name="Nordborg M."/>
            <person name="Gaut B.S."/>
            <person name="Lysak M.A."/>
            <person name="Jenkins J."/>
            <person name="Grimwood J."/>
            <person name="Chapman J."/>
            <person name="Prochnik S."/>
            <person name="Shu S."/>
            <person name="Rokhsar D."/>
            <person name="Schmutz J."/>
            <person name="Weigel D."/>
            <person name="Wright S.I."/>
        </authorList>
    </citation>
    <scope>NUCLEOTIDE SEQUENCE [LARGE SCALE GENOMIC DNA]</scope>
    <source>
        <strain evidence="3">cv. Monte Gargano</strain>
    </source>
</reference>
<accession>R0FJA6</accession>
<proteinExistence type="predicted"/>
<gene>
    <name evidence="2" type="ORF">CARUB_v10003134mg</name>
</gene>
<dbReference type="Pfam" id="PF10354">
    <property type="entry name" value="BMT5-like"/>
    <property type="match status" value="1"/>
</dbReference>
<evidence type="ECO:0000313" key="2">
    <source>
        <dbReference type="EMBL" id="EOA22482.1"/>
    </source>
</evidence>
<dbReference type="PANTHER" id="PTHR11538:SF62">
    <property type="entry name" value="ATP-BINDING PROTEIN (DUF2431)"/>
    <property type="match status" value="1"/>
</dbReference>
<organism evidence="2 3">
    <name type="scientific">Capsella rubella</name>
    <dbReference type="NCBI Taxonomy" id="81985"/>
    <lineage>
        <taxon>Eukaryota</taxon>
        <taxon>Viridiplantae</taxon>
        <taxon>Streptophyta</taxon>
        <taxon>Embryophyta</taxon>
        <taxon>Tracheophyta</taxon>
        <taxon>Spermatophyta</taxon>
        <taxon>Magnoliopsida</taxon>
        <taxon>eudicotyledons</taxon>
        <taxon>Gunneridae</taxon>
        <taxon>Pentapetalae</taxon>
        <taxon>rosids</taxon>
        <taxon>malvids</taxon>
        <taxon>Brassicales</taxon>
        <taxon>Brassicaceae</taxon>
        <taxon>Camelineae</taxon>
        <taxon>Capsella</taxon>
    </lineage>
</organism>
<sequence length="193" mass="21737">MDTHESKELRFSNKQILVVGEGDFSFSLSLAKAFGSATNFTATSLDIRENLGRNYNNGKENVVELERLGCTVVRGVNVHSITSDNRLARYDVILFYCPHAGKLHGVVGGFMKSAKEMMKEEDVGEFHIIHITMHPFNKWDIKTLAEEEGLRFINQMKFDKWAFPSYSNKNGNGSNCDNSFPIGSAVVTFIFKK</sequence>
<keyword evidence="3" id="KW-1185">Reference proteome</keyword>
<evidence type="ECO:0000313" key="3">
    <source>
        <dbReference type="Proteomes" id="UP000029121"/>
    </source>
</evidence>
<dbReference type="GO" id="GO:0070475">
    <property type="term" value="P:rRNA base methylation"/>
    <property type="evidence" value="ECO:0007669"/>
    <property type="project" value="InterPro"/>
</dbReference>
<dbReference type="EMBL" id="KB870810">
    <property type="protein sequence ID" value="EOA22482.1"/>
    <property type="molecule type" value="Genomic_DNA"/>
</dbReference>
<dbReference type="eggNOG" id="KOG4174">
    <property type="taxonomic scope" value="Eukaryota"/>
</dbReference>
<dbReference type="PANTHER" id="PTHR11538">
    <property type="entry name" value="PHENYLALANYL-TRNA SYNTHETASE"/>
    <property type="match status" value="1"/>
</dbReference>
<feature type="domain" description="25S rRNA (uridine-N(3))-methyltransferase BMT5-like" evidence="1">
    <location>
        <begin position="17"/>
        <end position="169"/>
    </location>
</feature>
<dbReference type="GO" id="GO:0070042">
    <property type="term" value="F:rRNA (uridine-N3-)-methyltransferase activity"/>
    <property type="evidence" value="ECO:0007669"/>
    <property type="project" value="InterPro"/>
</dbReference>
<evidence type="ECO:0000259" key="1">
    <source>
        <dbReference type="Pfam" id="PF10354"/>
    </source>
</evidence>
<dbReference type="AlphaFoldDB" id="R0FJA6"/>